<accession>A0AAE1BWJ0</accession>
<feature type="compositionally biased region" description="Basic and acidic residues" evidence="1">
    <location>
        <begin position="79"/>
        <end position="89"/>
    </location>
</feature>
<organism evidence="2 3">
    <name type="scientific">Petrolisthes cinctipes</name>
    <name type="common">Flat porcelain crab</name>
    <dbReference type="NCBI Taxonomy" id="88211"/>
    <lineage>
        <taxon>Eukaryota</taxon>
        <taxon>Metazoa</taxon>
        <taxon>Ecdysozoa</taxon>
        <taxon>Arthropoda</taxon>
        <taxon>Crustacea</taxon>
        <taxon>Multicrustacea</taxon>
        <taxon>Malacostraca</taxon>
        <taxon>Eumalacostraca</taxon>
        <taxon>Eucarida</taxon>
        <taxon>Decapoda</taxon>
        <taxon>Pleocyemata</taxon>
        <taxon>Anomura</taxon>
        <taxon>Galatheoidea</taxon>
        <taxon>Porcellanidae</taxon>
        <taxon>Petrolisthes</taxon>
    </lineage>
</organism>
<evidence type="ECO:0000313" key="2">
    <source>
        <dbReference type="EMBL" id="KAK3858256.1"/>
    </source>
</evidence>
<protein>
    <submittedName>
        <fullName evidence="2">Uncharacterized protein</fullName>
    </submittedName>
</protein>
<evidence type="ECO:0000256" key="1">
    <source>
        <dbReference type="SAM" id="MobiDB-lite"/>
    </source>
</evidence>
<dbReference type="AlphaFoldDB" id="A0AAE1BWJ0"/>
<sequence length="89" mass="9138">MRPGMRMGADKSETGRTGSEDGASGKNETGSTGSEDGASDKNETGRTGSEDGASGQGVKGSECLEAEFGKGWCGAVGNDMERRKETTKK</sequence>
<name>A0AAE1BWJ0_PETCI</name>
<keyword evidence="3" id="KW-1185">Reference proteome</keyword>
<feature type="region of interest" description="Disordered" evidence="1">
    <location>
        <begin position="1"/>
        <end position="89"/>
    </location>
</feature>
<reference evidence="2" key="1">
    <citation type="submission" date="2023-10" db="EMBL/GenBank/DDBJ databases">
        <title>Genome assemblies of two species of porcelain crab, Petrolisthes cinctipes and Petrolisthes manimaculis (Anomura: Porcellanidae).</title>
        <authorList>
            <person name="Angst P."/>
        </authorList>
    </citation>
    <scope>NUCLEOTIDE SEQUENCE</scope>
    <source>
        <strain evidence="2">PB745_01</strain>
        <tissue evidence="2">Gill</tissue>
    </source>
</reference>
<proteinExistence type="predicted"/>
<dbReference type="EMBL" id="JAWQEG010005367">
    <property type="protein sequence ID" value="KAK3858256.1"/>
    <property type="molecule type" value="Genomic_DNA"/>
</dbReference>
<gene>
    <name evidence="2" type="ORF">Pcinc_035542</name>
</gene>
<dbReference type="Proteomes" id="UP001286313">
    <property type="component" value="Unassembled WGS sequence"/>
</dbReference>
<evidence type="ECO:0000313" key="3">
    <source>
        <dbReference type="Proteomes" id="UP001286313"/>
    </source>
</evidence>
<comment type="caution">
    <text evidence="2">The sequence shown here is derived from an EMBL/GenBank/DDBJ whole genome shotgun (WGS) entry which is preliminary data.</text>
</comment>